<evidence type="ECO:0000313" key="4">
    <source>
        <dbReference type="EMBL" id="MBV3407562.1"/>
    </source>
</evidence>
<reference evidence="4" key="1">
    <citation type="submission" date="2021-06" db="EMBL/GenBank/DDBJ databases">
        <title>Collection of gut derived symbiotic bacterial strains cultured from healthy donors.</title>
        <authorList>
            <person name="Lin H."/>
            <person name="Littmann E."/>
            <person name="Pamer E.G."/>
        </authorList>
    </citation>
    <scope>NUCLEOTIDE SEQUENCE</scope>
    <source>
        <strain evidence="4">MSK.21.60</strain>
    </source>
</reference>
<feature type="chain" id="PRO_5043969189" evidence="2">
    <location>
        <begin position="20"/>
        <end position="289"/>
    </location>
</feature>
<protein>
    <submittedName>
        <fullName evidence="4">Glycoside hydrolase family 16 protein</fullName>
    </submittedName>
</protein>
<dbReference type="RefSeq" id="WP_217326248.1">
    <property type="nucleotide sequence ID" value="NZ_JAHOEK010000007.1"/>
</dbReference>
<sequence>MKKLMFLSVVMMAATSVSAQSTDNKPKEYPGYKLVFHDEFDQDGEPDPNYWTYDLGHRNNEEQLYTTKNAWCMNGNLVIEARKEEVQDKNGKIYHYTSSSVVTRAKTSGDYISAWTYGRFEVKAKLPAFLGCWPAIWLLSNENLEWPYSGEIDMMEYYPSNGEEALHANVCWGTTQRWHAKWNSKVKKISDLMVANPNWKNEYHVWRMDWDEDFIKLYVDDELLNSINLNATVNPRAEHCQYDDYNPFRGYHMYLLLNLALGGDNGGSLTNTPFPCQYLVDYVRVYQKY</sequence>
<feature type="signal peptide" evidence="2">
    <location>
        <begin position="1"/>
        <end position="19"/>
    </location>
</feature>
<dbReference type="Proteomes" id="UP001196316">
    <property type="component" value="Unassembled WGS sequence"/>
</dbReference>
<comment type="similarity">
    <text evidence="1">Belongs to the glycosyl hydrolase 16 family.</text>
</comment>
<feature type="domain" description="GH16" evidence="3">
    <location>
        <begin position="20"/>
        <end position="289"/>
    </location>
</feature>
<organism evidence="4 5">
    <name type="scientific">Segatella copri</name>
    <dbReference type="NCBI Taxonomy" id="165179"/>
    <lineage>
        <taxon>Bacteria</taxon>
        <taxon>Pseudomonadati</taxon>
        <taxon>Bacteroidota</taxon>
        <taxon>Bacteroidia</taxon>
        <taxon>Bacteroidales</taxon>
        <taxon>Prevotellaceae</taxon>
        <taxon>Segatella</taxon>
    </lineage>
</organism>
<dbReference type="PROSITE" id="PS51762">
    <property type="entry name" value="GH16_2"/>
    <property type="match status" value="1"/>
</dbReference>
<dbReference type="CDD" id="cd08023">
    <property type="entry name" value="GH16_laminarinase_like"/>
    <property type="match status" value="1"/>
</dbReference>
<evidence type="ECO:0000259" key="3">
    <source>
        <dbReference type="PROSITE" id="PS51762"/>
    </source>
</evidence>
<dbReference type="InterPro" id="IPR050546">
    <property type="entry name" value="Glycosyl_Hydrlase_16"/>
</dbReference>
<dbReference type="AlphaFoldDB" id="A0AAW4N9E7"/>
<dbReference type="GO" id="GO:0004553">
    <property type="term" value="F:hydrolase activity, hydrolyzing O-glycosyl compounds"/>
    <property type="evidence" value="ECO:0007669"/>
    <property type="project" value="InterPro"/>
</dbReference>
<evidence type="ECO:0000256" key="1">
    <source>
        <dbReference type="ARBA" id="ARBA00006865"/>
    </source>
</evidence>
<dbReference type="PANTHER" id="PTHR10963:SF55">
    <property type="entry name" value="GLYCOSIDE HYDROLASE FAMILY 16 PROTEIN"/>
    <property type="match status" value="1"/>
</dbReference>
<dbReference type="Pfam" id="PF00722">
    <property type="entry name" value="Glyco_hydro_16"/>
    <property type="match status" value="1"/>
</dbReference>
<evidence type="ECO:0000313" key="5">
    <source>
        <dbReference type="Proteomes" id="UP001196316"/>
    </source>
</evidence>
<dbReference type="GO" id="GO:0005975">
    <property type="term" value="P:carbohydrate metabolic process"/>
    <property type="evidence" value="ECO:0007669"/>
    <property type="project" value="InterPro"/>
</dbReference>
<accession>A0AAW4N9E7</accession>
<evidence type="ECO:0000256" key="2">
    <source>
        <dbReference type="SAM" id="SignalP"/>
    </source>
</evidence>
<proteinExistence type="inferred from homology"/>
<keyword evidence="2" id="KW-0732">Signal</keyword>
<comment type="caution">
    <text evidence="4">The sequence shown here is derived from an EMBL/GenBank/DDBJ whole genome shotgun (WGS) entry which is preliminary data.</text>
</comment>
<dbReference type="PANTHER" id="PTHR10963">
    <property type="entry name" value="GLYCOSYL HYDROLASE-RELATED"/>
    <property type="match status" value="1"/>
</dbReference>
<name>A0AAW4N9E7_9BACT</name>
<gene>
    <name evidence="4" type="ORF">KSW80_03915</name>
</gene>
<keyword evidence="4" id="KW-0378">Hydrolase</keyword>
<dbReference type="EMBL" id="JAHOEP010000008">
    <property type="protein sequence ID" value="MBV3407562.1"/>
    <property type="molecule type" value="Genomic_DNA"/>
</dbReference>
<dbReference type="InterPro" id="IPR000757">
    <property type="entry name" value="Beta-glucanase-like"/>
</dbReference>